<dbReference type="EMBL" id="ALIE01000035">
    <property type="protein sequence ID" value="EJS44401.1"/>
    <property type="molecule type" value="Genomic_DNA"/>
</dbReference>
<evidence type="ECO:0000259" key="17">
    <source>
        <dbReference type="PROSITE" id="PS50160"/>
    </source>
</evidence>
<feature type="domain" description="ATP-dependent DNA ligase family profile" evidence="17">
    <location>
        <begin position="501"/>
        <end position="638"/>
    </location>
</feature>
<dbReference type="NCBIfam" id="TIGR00574">
    <property type="entry name" value="dnl1"/>
    <property type="match status" value="1"/>
</dbReference>
<sequence length="757" mass="85178">MCRLLAGLIYLPARPLFLKVPLFMSSSLPSSAGKKPKQATLARFFTSMKNKPSSTSSSPEKTSMHKLENGTEDNKISDGEHAIKKLKQVSAAQTPVVPPAMSSSSHSSLPSSAPPSSGADMSQKSREFTPRTEEEPSPNDNDHYSSNIPYSEVCEVFNKIEAISSRLEIIRICSDFFIKIMQQSSKNLIPTTYLFINRLGPDYEAGLELGLGENLLMKTISESCGKSMSQIKLKYKEIGDLGEIAMGARNVQPTMFKPKPLTVGEVFKNLRTIAKTQGKDSQLKKMRQIKRMLTACQGVEAKFLIRSLESKLRIGLAEKTILISLSKALLLHDQSRENSRDKDIPMDVLETAQQKIRDAFCQVPNYEIVINSCLKHGIMNLDKYCTLRPGIPLKPMLAKPTKAINEVLDRFQGETFTSEYKYDGERAQVHLLNDGTMRIYSRNGENMTERYPEIKITDFIEDLDATKNLILDCEAVAWDKEQGKILPFQVLSTRKRKDVELTDVKVKVCLFAFDILCHNDERLINQSLRERRDYLAKVTKVVPGEFEYATQIITNNLDELQKFLDDSVNHSCEGLMVKMLEGPESHYEPSKRSRNWLKLKKDYLDGVGDSLDLCVLGAYYGRGKRTGTYGGFLLGCYNQDTGEFETCCKIGTGFSDEMLQQLHERLTPTIIDGPKATFVFDSSAEPDVWFEPTTLFEVLTADLSLSPIYKAGSATFDKGVSLRFPRFLRIREDKGVEDATSSDQIVELYENQSHVQN</sequence>
<name>J8Q6Z6_SACAR</name>
<evidence type="ECO:0000256" key="15">
    <source>
        <dbReference type="RuleBase" id="RU004196"/>
    </source>
</evidence>
<gene>
    <name evidence="18" type="ORF">SU7_0470</name>
</gene>
<dbReference type="PROSITE" id="PS00333">
    <property type="entry name" value="DNA_LIGASE_A2"/>
    <property type="match status" value="1"/>
</dbReference>
<dbReference type="SUPFAM" id="SSF117018">
    <property type="entry name" value="ATP-dependent DNA ligase DNA-binding domain"/>
    <property type="match status" value="1"/>
</dbReference>
<dbReference type="Pfam" id="PF01068">
    <property type="entry name" value="DNA_ligase_A_M"/>
    <property type="match status" value="1"/>
</dbReference>
<comment type="caution">
    <text evidence="18">The sequence shown here is derived from an EMBL/GenBank/DDBJ whole genome shotgun (WGS) entry which is preliminary data.</text>
</comment>
<keyword evidence="12" id="KW-0131">Cell cycle</keyword>
<dbReference type="Gene3D" id="3.30.1490.70">
    <property type="match status" value="1"/>
</dbReference>
<evidence type="ECO:0000256" key="13">
    <source>
        <dbReference type="ARBA" id="ARBA00034003"/>
    </source>
</evidence>
<dbReference type="Pfam" id="PF04679">
    <property type="entry name" value="DNA_ligase_A_C"/>
    <property type="match status" value="1"/>
</dbReference>
<dbReference type="PROSITE" id="PS00697">
    <property type="entry name" value="DNA_LIGASE_A1"/>
    <property type="match status" value="1"/>
</dbReference>
<dbReference type="CDD" id="cd07969">
    <property type="entry name" value="OBF_DNA_ligase_I"/>
    <property type="match status" value="1"/>
</dbReference>
<dbReference type="PANTHER" id="PTHR45674:SF4">
    <property type="entry name" value="DNA LIGASE 1"/>
    <property type="match status" value="1"/>
</dbReference>
<keyword evidence="10 14" id="KW-0234">DNA repair</keyword>
<dbReference type="InterPro" id="IPR000977">
    <property type="entry name" value="DNA_ligase_ATP-dep"/>
</dbReference>
<evidence type="ECO:0000256" key="7">
    <source>
        <dbReference type="ARBA" id="ARBA00022763"/>
    </source>
</evidence>
<evidence type="ECO:0000256" key="5">
    <source>
        <dbReference type="ARBA" id="ARBA00022705"/>
    </source>
</evidence>
<dbReference type="GO" id="GO:0005634">
    <property type="term" value="C:nucleus"/>
    <property type="evidence" value="ECO:0007669"/>
    <property type="project" value="UniProtKB-SubCell"/>
</dbReference>
<dbReference type="FunFam" id="2.40.50.140:FF:000062">
    <property type="entry name" value="DNA ligase"/>
    <property type="match status" value="1"/>
</dbReference>
<dbReference type="InterPro" id="IPR012309">
    <property type="entry name" value="DNA_ligase_ATP-dep_C"/>
</dbReference>
<evidence type="ECO:0000256" key="10">
    <source>
        <dbReference type="ARBA" id="ARBA00023204"/>
    </source>
</evidence>
<dbReference type="GO" id="GO:1903461">
    <property type="term" value="P:Okazaki fragment processing involved in mitotic DNA replication"/>
    <property type="evidence" value="ECO:0007669"/>
    <property type="project" value="TreeGrafter"/>
</dbReference>
<dbReference type="GO" id="GO:0071897">
    <property type="term" value="P:DNA biosynthetic process"/>
    <property type="evidence" value="ECO:0007669"/>
    <property type="project" value="InterPro"/>
</dbReference>
<protein>
    <recommendedName>
        <fullName evidence="14">DNA ligase</fullName>
        <ecNumber evidence="14">6.5.1.1</ecNumber>
    </recommendedName>
</protein>
<dbReference type="HOGENOM" id="CLU_005138_4_2_1"/>
<dbReference type="OrthoDB" id="206088at2759"/>
<keyword evidence="8 14" id="KW-0067">ATP-binding</keyword>
<evidence type="ECO:0000256" key="14">
    <source>
        <dbReference type="RuleBase" id="RU000617"/>
    </source>
</evidence>
<dbReference type="GO" id="GO:0006310">
    <property type="term" value="P:DNA recombination"/>
    <property type="evidence" value="ECO:0007669"/>
    <property type="project" value="UniProtKB-KW"/>
</dbReference>
<dbReference type="AlphaFoldDB" id="J8Q6Z6"/>
<dbReference type="Pfam" id="PF04675">
    <property type="entry name" value="DNA_ligase_A_N"/>
    <property type="match status" value="1"/>
</dbReference>
<dbReference type="InterPro" id="IPR012340">
    <property type="entry name" value="NA-bd_OB-fold"/>
</dbReference>
<dbReference type="SUPFAM" id="SSF50249">
    <property type="entry name" value="Nucleic acid-binding proteins"/>
    <property type="match status" value="1"/>
</dbReference>
<dbReference type="CDD" id="cd07900">
    <property type="entry name" value="Adenylation_DNA_ligase_I_Euk"/>
    <property type="match status" value="1"/>
</dbReference>
<dbReference type="EC" id="6.5.1.1" evidence="14"/>
<keyword evidence="5" id="KW-0235">DNA replication</keyword>
<feature type="region of interest" description="Disordered" evidence="16">
    <location>
        <begin position="94"/>
        <end position="146"/>
    </location>
</feature>
<comment type="similarity">
    <text evidence="2 15">Belongs to the ATP-dependent DNA ligase family.</text>
</comment>
<evidence type="ECO:0000256" key="16">
    <source>
        <dbReference type="SAM" id="MobiDB-lite"/>
    </source>
</evidence>
<keyword evidence="11" id="KW-0539">Nucleus</keyword>
<dbReference type="PROSITE" id="PS50160">
    <property type="entry name" value="DNA_LIGASE_A3"/>
    <property type="match status" value="1"/>
</dbReference>
<dbReference type="SUPFAM" id="SSF56091">
    <property type="entry name" value="DNA ligase/mRNA capping enzyme, catalytic domain"/>
    <property type="match status" value="1"/>
</dbReference>
<dbReference type="PANTHER" id="PTHR45674">
    <property type="entry name" value="DNA LIGASE 1/3 FAMILY MEMBER"/>
    <property type="match status" value="1"/>
</dbReference>
<comment type="subcellular location">
    <subcellularLocation>
        <location evidence="1">Nucleus</location>
    </subcellularLocation>
</comment>
<dbReference type="FunFam" id="3.30.470.30:FF:000002">
    <property type="entry name" value="DNA ligase"/>
    <property type="match status" value="1"/>
</dbReference>
<evidence type="ECO:0000256" key="12">
    <source>
        <dbReference type="ARBA" id="ARBA00023306"/>
    </source>
</evidence>
<feature type="compositionally biased region" description="Basic and acidic residues" evidence="16">
    <location>
        <begin position="123"/>
        <end position="134"/>
    </location>
</feature>
<dbReference type="InterPro" id="IPR050191">
    <property type="entry name" value="ATP-dep_DNA_ligase"/>
</dbReference>
<dbReference type="GO" id="GO:0051301">
    <property type="term" value="P:cell division"/>
    <property type="evidence" value="ECO:0007669"/>
    <property type="project" value="UniProtKB-KW"/>
</dbReference>
<dbReference type="InterPro" id="IPR012308">
    <property type="entry name" value="DNA_ligase_ATP-dep_N"/>
</dbReference>
<dbReference type="GO" id="GO:0005524">
    <property type="term" value="F:ATP binding"/>
    <property type="evidence" value="ECO:0007669"/>
    <property type="project" value="UniProtKB-KW"/>
</dbReference>
<evidence type="ECO:0000256" key="3">
    <source>
        <dbReference type="ARBA" id="ARBA00022598"/>
    </source>
</evidence>
<accession>J8Q6Z6</accession>
<dbReference type="GO" id="GO:0003910">
    <property type="term" value="F:DNA ligase (ATP) activity"/>
    <property type="evidence" value="ECO:0007669"/>
    <property type="project" value="UniProtKB-EC"/>
</dbReference>
<proteinExistence type="inferred from homology"/>
<evidence type="ECO:0000256" key="8">
    <source>
        <dbReference type="ARBA" id="ARBA00022840"/>
    </source>
</evidence>
<evidence type="ECO:0000256" key="11">
    <source>
        <dbReference type="ARBA" id="ARBA00023242"/>
    </source>
</evidence>
<comment type="catalytic activity">
    <reaction evidence="13 14">
        <text>ATP + (deoxyribonucleotide)n-3'-hydroxyl + 5'-phospho-(deoxyribonucleotide)m = (deoxyribonucleotide)n+m + AMP + diphosphate.</text>
        <dbReference type="EC" id="6.5.1.1"/>
    </reaction>
</comment>
<dbReference type="Gene3D" id="1.10.3260.10">
    <property type="entry name" value="DNA ligase, ATP-dependent, N-terminal domain"/>
    <property type="match status" value="1"/>
</dbReference>
<dbReference type="Gene3D" id="2.40.50.140">
    <property type="entry name" value="Nucleic acid-binding proteins"/>
    <property type="match status" value="1"/>
</dbReference>
<dbReference type="FunFam" id="1.10.3260.10:FF:000001">
    <property type="entry name" value="DNA ligase"/>
    <property type="match status" value="1"/>
</dbReference>
<feature type="compositionally biased region" description="Low complexity" evidence="16">
    <location>
        <begin position="99"/>
        <end position="117"/>
    </location>
</feature>
<dbReference type="GO" id="GO:0005739">
    <property type="term" value="C:mitochondrion"/>
    <property type="evidence" value="ECO:0007669"/>
    <property type="project" value="TreeGrafter"/>
</dbReference>
<dbReference type="Gene3D" id="3.30.470.30">
    <property type="entry name" value="DNA ligase/mRNA capping enzyme"/>
    <property type="match status" value="1"/>
</dbReference>
<keyword evidence="4" id="KW-0132">Cell division</keyword>
<evidence type="ECO:0000256" key="6">
    <source>
        <dbReference type="ARBA" id="ARBA00022741"/>
    </source>
</evidence>
<dbReference type="InterPro" id="IPR012310">
    <property type="entry name" value="DNA_ligase_ATP-dep_cent"/>
</dbReference>
<organism evidence="18 19">
    <name type="scientific">Saccharomyces arboricola (strain H-6 / AS 2.3317 / CBS 10644)</name>
    <name type="common">Yeast</name>
    <dbReference type="NCBI Taxonomy" id="1160507"/>
    <lineage>
        <taxon>Eukaryota</taxon>
        <taxon>Fungi</taxon>
        <taxon>Dikarya</taxon>
        <taxon>Ascomycota</taxon>
        <taxon>Saccharomycotina</taxon>
        <taxon>Saccharomycetes</taxon>
        <taxon>Saccharomycetales</taxon>
        <taxon>Saccharomycetaceae</taxon>
        <taxon>Saccharomyces</taxon>
    </lineage>
</organism>
<feature type="region of interest" description="Disordered" evidence="16">
    <location>
        <begin position="47"/>
        <end position="75"/>
    </location>
</feature>
<dbReference type="GO" id="GO:0003677">
    <property type="term" value="F:DNA binding"/>
    <property type="evidence" value="ECO:0007669"/>
    <property type="project" value="InterPro"/>
</dbReference>
<dbReference type="InterPro" id="IPR016059">
    <property type="entry name" value="DNA_ligase_ATP-dep_CS"/>
</dbReference>
<keyword evidence="9 14" id="KW-0233">DNA recombination</keyword>
<keyword evidence="7 14" id="KW-0227">DNA damage</keyword>
<keyword evidence="3 14" id="KW-0436">Ligase</keyword>
<dbReference type="GO" id="GO:0006281">
    <property type="term" value="P:DNA repair"/>
    <property type="evidence" value="ECO:0007669"/>
    <property type="project" value="UniProtKB-KW"/>
</dbReference>
<keyword evidence="6 14" id="KW-0547">Nucleotide-binding</keyword>
<evidence type="ECO:0000256" key="4">
    <source>
        <dbReference type="ARBA" id="ARBA00022618"/>
    </source>
</evidence>
<feature type="compositionally biased region" description="Basic and acidic residues" evidence="16">
    <location>
        <begin position="62"/>
        <end position="75"/>
    </location>
</feature>
<evidence type="ECO:0000256" key="1">
    <source>
        <dbReference type="ARBA" id="ARBA00004123"/>
    </source>
</evidence>
<evidence type="ECO:0000313" key="18">
    <source>
        <dbReference type="EMBL" id="EJS44401.1"/>
    </source>
</evidence>
<feature type="compositionally biased region" description="Low complexity" evidence="16">
    <location>
        <begin position="47"/>
        <end position="61"/>
    </location>
</feature>
<evidence type="ECO:0000256" key="9">
    <source>
        <dbReference type="ARBA" id="ARBA00023172"/>
    </source>
</evidence>
<evidence type="ECO:0000256" key="2">
    <source>
        <dbReference type="ARBA" id="ARBA00007572"/>
    </source>
</evidence>
<dbReference type="Proteomes" id="UP000006968">
    <property type="component" value="Chromosome IV"/>
</dbReference>
<evidence type="ECO:0000313" key="19">
    <source>
        <dbReference type="Proteomes" id="UP000006968"/>
    </source>
</evidence>
<dbReference type="InterPro" id="IPR036599">
    <property type="entry name" value="DNA_ligase_N_sf"/>
</dbReference>
<reference evidence="18 19" key="1">
    <citation type="journal article" date="2013" name="BMC Genomics">
        <title>High quality de novo sequencing and assembly of the Saccharomyces arboricolus genome.</title>
        <authorList>
            <person name="Liti G."/>
            <person name="Nguyen Ba A.N."/>
            <person name="Blythe M."/>
            <person name="Mueller C.A."/>
            <person name="Bergstroem A."/>
            <person name="Cubillos F.A."/>
            <person name="Dafhnis-Calas F."/>
            <person name="Khoshraftar S."/>
            <person name="Malla S."/>
            <person name="Mehta N."/>
            <person name="Siow C.C."/>
            <person name="Warringer J."/>
            <person name="Moses A.M."/>
            <person name="Louis E.J."/>
            <person name="Nieduszynski C.A."/>
        </authorList>
    </citation>
    <scope>NUCLEOTIDE SEQUENCE [LARGE SCALE GENOMIC DNA]</scope>
    <source>
        <strain evidence="19">H-6 / AS 2.3317 / CBS 10644</strain>
    </source>
</reference>
<keyword evidence="19" id="KW-1185">Reference proteome</keyword>